<proteinExistence type="predicted"/>
<name>A0A6A6VB40_9PLEO</name>
<keyword evidence="2" id="KW-1185">Reference proteome</keyword>
<sequence>MAIAKFEFQLQHDRILNPLHGSIATLKSPTQLLKNRLDPSPTAASHRIPRAFIHPRPTYNGCILPRPTPGTPAFTGWDVRAQTRLGRPVWWCKVDKVVIFDGMVETGDGSVEYRTRSGKGLRVARRSGMRRPDCLH</sequence>
<gene>
    <name evidence="1" type="ORF">M011DRAFT_468240</name>
</gene>
<protein>
    <submittedName>
        <fullName evidence="1">Uncharacterized protein</fullName>
    </submittedName>
</protein>
<reference evidence="1" key="1">
    <citation type="journal article" date="2020" name="Stud. Mycol.">
        <title>101 Dothideomycetes genomes: a test case for predicting lifestyles and emergence of pathogens.</title>
        <authorList>
            <person name="Haridas S."/>
            <person name="Albert R."/>
            <person name="Binder M."/>
            <person name="Bloem J."/>
            <person name="Labutti K."/>
            <person name="Salamov A."/>
            <person name="Andreopoulos B."/>
            <person name="Baker S."/>
            <person name="Barry K."/>
            <person name="Bills G."/>
            <person name="Bluhm B."/>
            <person name="Cannon C."/>
            <person name="Castanera R."/>
            <person name="Culley D."/>
            <person name="Daum C."/>
            <person name="Ezra D."/>
            <person name="Gonzalez J."/>
            <person name="Henrissat B."/>
            <person name="Kuo A."/>
            <person name="Liang C."/>
            <person name="Lipzen A."/>
            <person name="Lutzoni F."/>
            <person name="Magnuson J."/>
            <person name="Mondo S."/>
            <person name="Nolan M."/>
            <person name="Ohm R."/>
            <person name="Pangilinan J."/>
            <person name="Park H.-J."/>
            <person name="Ramirez L."/>
            <person name="Alfaro M."/>
            <person name="Sun H."/>
            <person name="Tritt A."/>
            <person name="Yoshinaga Y."/>
            <person name="Zwiers L.-H."/>
            <person name="Turgeon B."/>
            <person name="Goodwin S."/>
            <person name="Spatafora J."/>
            <person name="Crous P."/>
            <person name="Grigoriev I."/>
        </authorList>
    </citation>
    <scope>NUCLEOTIDE SEQUENCE</scope>
    <source>
        <strain evidence="1">CBS 119925</strain>
    </source>
</reference>
<dbReference type="EMBL" id="MU006575">
    <property type="protein sequence ID" value="KAF2746959.1"/>
    <property type="molecule type" value="Genomic_DNA"/>
</dbReference>
<dbReference type="AlphaFoldDB" id="A0A6A6VB40"/>
<evidence type="ECO:0000313" key="1">
    <source>
        <dbReference type="EMBL" id="KAF2746959.1"/>
    </source>
</evidence>
<dbReference type="OrthoDB" id="3944493at2759"/>
<dbReference type="Proteomes" id="UP000799440">
    <property type="component" value="Unassembled WGS sequence"/>
</dbReference>
<accession>A0A6A6VB40</accession>
<organism evidence="1 2">
    <name type="scientific">Sporormia fimetaria CBS 119925</name>
    <dbReference type="NCBI Taxonomy" id="1340428"/>
    <lineage>
        <taxon>Eukaryota</taxon>
        <taxon>Fungi</taxon>
        <taxon>Dikarya</taxon>
        <taxon>Ascomycota</taxon>
        <taxon>Pezizomycotina</taxon>
        <taxon>Dothideomycetes</taxon>
        <taxon>Pleosporomycetidae</taxon>
        <taxon>Pleosporales</taxon>
        <taxon>Sporormiaceae</taxon>
        <taxon>Sporormia</taxon>
    </lineage>
</organism>
<evidence type="ECO:0000313" key="2">
    <source>
        <dbReference type="Proteomes" id="UP000799440"/>
    </source>
</evidence>